<sequence length="146" mass="16565">MVLEEADRSDTWIEAEEILPLAEETATVEKRGIVTGKVRVRTVTETLEELTKANLQSESVEVTRVPIDKVVDMAPEIRTEGDLTIVPVLEEVLVVTKQLVLKEELHIRRRVETEAVEVPIKRRKQRAIVERVALDGSTINTEETDR</sequence>
<dbReference type="Pfam" id="PF09557">
    <property type="entry name" value="DUF2382"/>
    <property type="match status" value="1"/>
</dbReference>
<name>A0A1B2EYL7_9HYPH</name>
<feature type="domain" description="DUF2382" evidence="1">
    <location>
        <begin position="19"/>
        <end position="127"/>
    </location>
</feature>
<accession>A0A1B2EYL7</accession>
<dbReference type="EMBL" id="CP016620">
    <property type="protein sequence ID" value="ANY85022.1"/>
    <property type="molecule type" value="Genomic_DNA"/>
</dbReference>
<geneLocation type="plasmid" evidence="2">
    <name>unnamed4</name>
</geneLocation>
<dbReference type="AlphaFoldDB" id="A0A1B2EYL7"/>
<reference evidence="2" key="1">
    <citation type="submission" date="2016-07" db="EMBL/GenBank/DDBJ databases">
        <title>Microvirga ossetica sp. nov. a new species of rhizobia isolated from root nodules of the legume species Vicia alpestris Steven originated from North Ossetia region in the Caucasus.</title>
        <authorList>
            <person name="Safronova V.I."/>
            <person name="Kuznetsova I.G."/>
            <person name="Sazanova A.L."/>
            <person name="Belimov A."/>
            <person name="Andronov E."/>
            <person name="Osledkin Y.S."/>
            <person name="Onishchuk O.P."/>
            <person name="Kurchak O.N."/>
            <person name="Shaposhnikov A.I."/>
            <person name="Willems A."/>
            <person name="Tikhonovich I.A."/>
        </authorList>
    </citation>
    <scope>NUCLEOTIDE SEQUENCE [LARGE SCALE GENOMIC DNA]</scope>
    <source>
        <strain evidence="2">V5/3M</strain>
        <plasmid evidence="2">unnamed4</plasmid>
    </source>
</reference>
<organism evidence="2">
    <name type="scientific">Microvirga ossetica</name>
    <dbReference type="NCBI Taxonomy" id="1882682"/>
    <lineage>
        <taxon>Bacteria</taxon>
        <taxon>Pseudomonadati</taxon>
        <taxon>Pseudomonadota</taxon>
        <taxon>Alphaproteobacteria</taxon>
        <taxon>Hyphomicrobiales</taxon>
        <taxon>Methylobacteriaceae</taxon>
        <taxon>Microvirga</taxon>
    </lineage>
</organism>
<protein>
    <recommendedName>
        <fullName evidence="1">DUF2382 domain-containing protein</fullName>
    </recommendedName>
</protein>
<dbReference type="KEGG" id="moc:BB934_43180"/>
<evidence type="ECO:0000259" key="1">
    <source>
        <dbReference type="Pfam" id="PF09557"/>
    </source>
</evidence>
<dbReference type="InterPro" id="IPR019060">
    <property type="entry name" value="DUF2382"/>
</dbReference>
<gene>
    <name evidence="2" type="ORF">BB934_43180</name>
</gene>
<evidence type="ECO:0000313" key="2">
    <source>
        <dbReference type="EMBL" id="ANY85022.1"/>
    </source>
</evidence>
<proteinExistence type="predicted"/>
<keyword evidence="2" id="KW-0614">Plasmid</keyword>